<dbReference type="AlphaFoldDB" id="B8BQT9"/>
<name>B8BQT9_THAPS</name>
<dbReference type="InParanoid" id="B8BQT9"/>
<dbReference type="Proteomes" id="UP000001449">
    <property type="component" value="Chromosome 1"/>
</dbReference>
<dbReference type="eggNOG" id="ENOG502SQVP">
    <property type="taxonomic scope" value="Eukaryota"/>
</dbReference>
<dbReference type="RefSeq" id="XP_002286202.1">
    <property type="nucleotide sequence ID" value="XM_002286166.1"/>
</dbReference>
<dbReference type="HOGENOM" id="CLU_659716_0_0_1"/>
<sequence>MKRTSSSSPPIWLLRALKHKLIWEEKKRREEAAASPLFNEGYFWYDPNELIYLREIPDPYNLIDNETFSEYAFNYTYNEGVLLDGDSIPLAENRVETSTNPFSTNPLYPSDEYVRRSNSRDHLWRNETWRELWYEKRWKGRIITDAKKKQRNKDKLLGDIPSNILDSPTFGSLSEEEVAEAIVSYLQSNQRKSEARKLNKRKKMRRREEFREWRTQIQQNAEAVASDDALSEFTMKDVIRKAAAPLPSSDPLSFEPSVDKMKKLRSQRGERAKQAFQMRLENSKANVNVTSKKKLKFRRNYSEGYNAEDRLSADDEDAANDEVSPVQALLRIDEALDDNKLPSNVDVETILKPGRLGRRRDILRRILNECFDLRGKCVPQRSELEAMNGTEDELLFVTKCTISELGLFVLAKLRDKI</sequence>
<reference evidence="1 2" key="2">
    <citation type="journal article" date="2008" name="Nature">
        <title>The Phaeodactylum genome reveals the evolutionary history of diatom genomes.</title>
        <authorList>
            <person name="Bowler C."/>
            <person name="Allen A.E."/>
            <person name="Badger J.H."/>
            <person name="Grimwood J."/>
            <person name="Jabbari K."/>
            <person name="Kuo A."/>
            <person name="Maheswari U."/>
            <person name="Martens C."/>
            <person name="Maumus F."/>
            <person name="Otillar R.P."/>
            <person name="Rayko E."/>
            <person name="Salamov A."/>
            <person name="Vandepoele K."/>
            <person name="Beszteri B."/>
            <person name="Gruber A."/>
            <person name="Heijde M."/>
            <person name="Katinka M."/>
            <person name="Mock T."/>
            <person name="Valentin K."/>
            <person name="Verret F."/>
            <person name="Berges J.A."/>
            <person name="Brownlee C."/>
            <person name="Cadoret J.P."/>
            <person name="Chiovitti A."/>
            <person name="Choi C.J."/>
            <person name="Coesel S."/>
            <person name="De Martino A."/>
            <person name="Detter J.C."/>
            <person name="Durkin C."/>
            <person name="Falciatore A."/>
            <person name="Fournet J."/>
            <person name="Haruta M."/>
            <person name="Huysman M.J."/>
            <person name="Jenkins B.D."/>
            <person name="Jiroutova K."/>
            <person name="Jorgensen R.E."/>
            <person name="Joubert Y."/>
            <person name="Kaplan A."/>
            <person name="Kroger N."/>
            <person name="Kroth P.G."/>
            <person name="La Roche J."/>
            <person name="Lindquist E."/>
            <person name="Lommer M."/>
            <person name="Martin-Jezequel V."/>
            <person name="Lopez P.J."/>
            <person name="Lucas S."/>
            <person name="Mangogna M."/>
            <person name="McGinnis K."/>
            <person name="Medlin L.K."/>
            <person name="Montsant A."/>
            <person name="Oudot-Le Secq M.P."/>
            <person name="Napoli C."/>
            <person name="Obornik M."/>
            <person name="Parker M.S."/>
            <person name="Petit J.L."/>
            <person name="Porcel B.M."/>
            <person name="Poulsen N."/>
            <person name="Robison M."/>
            <person name="Rychlewski L."/>
            <person name="Rynearson T.A."/>
            <person name="Schmutz J."/>
            <person name="Shapiro H."/>
            <person name="Siaut M."/>
            <person name="Stanley M."/>
            <person name="Sussman M.R."/>
            <person name="Taylor A.R."/>
            <person name="Vardi A."/>
            <person name="von Dassow P."/>
            <person name="Vyverman W."/>
            <person name="Willis A."/>
            <person name="Wyrwicz L.S."/>
            <person name="Rokhsar D.S."/>
            <person name="Weissenbach J."/>
            <person name="Armbrust E.V."/>
            <person name="Green B.R."/>
            <person name="Van de Peer Y."/>
            <person name="Grigoriev I.V."/>
        </authorList>
    </citation>
    <scope>NUCLEOTIDE SEQUENCE [LARGE SCALE GENOMIC DNA]</scope>
    <source>
        <strain evidence="1 2">CCMP1335</strain>
    </source>
</reference>
<accession>B8BQT9</accession>
<organism evidence="1 2">
    <name type="scientific">Thalassiosira pseudonana</name>
    <name type="common">Marine diatom</name>
    <name type="synonym">Cyclotella nana</name>
    <dbReference type="NCBI Taxonomy" id="35128"/>
    <lineage>
        <taxon>Eukaryota</taxon>
        <taxon>Sar</taxon>
        <taxon>Stramenopiles</taxon>
        <taxon>Ochrophyta</taxon>
        <taxon>Bacillariophyta</taxon>
        <taxon>Coscinodiscophyceae</taxon>
        <taxon>Thalassiosirophycidae</taxon>
        <taxon>Thalassiosirales</taxon>
        <taxon>Thalassiosiraceae</taxon>
        <taxon>Thalassiosira</taxon>
    </lineage>
</organism>
<dbReference type="PaxDb" id="35128-Thaps20813"/>
<evidence type="ECO:0000313" key="1">
    <source>
        <dbReference type="EMBL" id="EED95843.1"/>
    </source>
</evidence>
<dbReference type="GeneID" id="7451466"/>
<dbReference type="OMA" id="WNNAKED"/>
<gene>
    <name evidence="1" type="ORF">THAPSDRAFT_20813</name>
</gene>
<reference evidence="1 2" key="1">
    <citation type="journal article" date="2004" name="Science">
        <title>The genome of the diatom Thalassiosira pseudonana: ecology, evolution, and metabolism.</title>
        <authorList>
            <person name="Armbrust E.V."/>
            <person name="Berges J.A."/>
            <person name="Bowler C."/>
            <person name="Green B.R."/>
            <person name="Martinez D."/>
            <person name="Putnam N.H."/>
            <person name="Zhou S."/>
            <person name="Allen A.E."/>
            <person name="Apt K.E."/>
            <person name="Bechner M."/>
            <person name="Brzezinski M.A."/>
            <person name="Chaal B.K."/>
            <person name="Chiovitti A."/>
            <person name="Davis A.K."/>
            <person name="Demarest M.S."/>
            <person name="Detter J.C."/>
            <person name="Glavina T."/>
            <person name="Goodstein D."/>
            <person name="Hadi M.Z."/>
            <person name="Hellsten U."/>
            <person name="Hildebrand M."/>
            <person name="Jenkins B.D."/>
            <person name="Jurka J."/>
            <person name="Kapitonov V.V."/>
            <person name="Kroger N."/>
            <person name="Lau W.W."/>
            <person name="Lane T.W."/>
            <person name="Larimer F.W."/>
            <person name="Lippmeier J.C."/>
            <person name="Lucas S."/>
            <person name="Medina M."/>
            <person name="Montsant A."/>
            <person name="Obornik M."/>
            <person name="Parker M.S."/>
            <person name="Palenik B."/>
            <person name="Pazour G.J."/>
            <person name="Richardson P.M."/>
            <person name="Rynearson T.A."/>
            <person name="Saito M.A."/>
            <person name="Schwartz D.C."/>
            <person name="Thamatrakoln K."/>
            <person name="Valentin K."/>
            <person name="Vardi A."/>
            <person name="Wilkerson F.P."/>
            <person name="Rokhsar D.S."/>
        </authorList>
    </citation>
    <scope>NUCLEOTIDE SEQUENCE [LARGE SCALE GENOMIC DNA]</scope>
    <source>
        <strain evidence="1 2">CCMP1335</strain>
    </source>
</reference>
<proteinExistence type="predicted"/>
<keyword evidence="2" id="KW-1185">Reference proteome</keyword>
<dbReference type="KEGG" id="tps:THAPSDRAFT_20813"/>
<protein>
    <submittedName>
        <fullName evidence="1">Uncharacterized protein</fullName>
    </submittedName>
</protein>
<evidence type="ECO:0000313" key="2">
    <source>
        <dbReference type="Proteomes" id="UP000001449"/>
    </source>
</evidence>
<dbReference type="EMBL" id="CM000638">
    <property type="protein sequence ID" value="EED95843.1"/>
    <property type="molecule type" value="Genomic_DNA"/>
</dbReference>